<dbReference type="GO" id="GO:0006457">
    <property type="term" value="P:protein folding"/>
    <property type="evidence" value="ECO:0007669"/>
    <property type="project" value="InterPro"/>
</dbReference>
<dbReference type="PANTHER" id="PTHR45625:SF4">
    <property type="entry name" value="PEPTIDYLPROLYL ISOMERASE DOMAIN AND WD REPEAT-CONTAINING PROTEIN 1"/>
    <property type="match status" value="1"/>
</dbReference>
<keyword evidence="3 4" id="KW-0413">Isomerase</keyword>
<comment type="similarity">
    <text evidence="1 4">Belongs to the cyclophilin-type PPIase family.</text>
</comment>
<keyword evidence="4" id="KW-0732">Signal</keyword>
<dbReference type="Gene3D" id="2.40.100.10">
    <property type="entry name" value="Cyclophilin-like"/>
    <property type="match status" value="1"/>
</dbReference>
<dbReference type="GO" id="GO:0003755">
    <property type="term" value="F:peptidyl-prolyl cis-trans isomerase activity"/>
    <property type="evidence" value="ECO:0007669"/>
    <property type="project" value="UniProtKB-UniRule"/>
</dbReference>
<gene>
    <name evidence="7" type="ORF">DLM85_12075</name>
</gene>
<evidence type="ECO:0000256" key="1">
    <source>
        <dbReference type="ARBA" id="ARBA00007365"/>
    </source>
</evidence>
<feature type="signal peptide" evidence="4">
    <location>
        <begin position="1"/>
        <end position="24"/>
    </location>
</feature>
<comment type="catalytic activity">
    <reaction evidence="4">
        <text>[protein]-peptidylproline (omega=180) = [protein]-peptidylproline (omega=0)</text>
        <dbReference type="Rhea" id="RHEA:16237"/>
        <dbReference type="Rhea" id="RHEA-COMP:10747"/>
        <dbReference type="Rhea" id="RHEA-COMP:10748"/>
        <dbReference type="ChEBI" id="CHEBI:83833"/>
        <dbReference type="ChEBI" id="CHEBI:83834"/>
        <dbReference type="EC" id="5.2.1.8"/>
    </reaction>
</comment>
<evidence type="ECO:0000259" key="6">
    <source>
        <dbReference type="PROSITE" id="PS50072"/>
    </source>
</evidence>
<dbReference type="PANTHER" id="PTHR45625">
    <property type="entry name" value="PEPTIDYL-PROLYL CIS-TRANS ISOMERASE-RELATED"/>
    <property type="match status" value="1"/>
</dbReference>
<dbReference type="RefSeq" id="WP_111478357.1">
    <property type="nucleotide sequence ID" value="NZ_QHKM01000003.1"/>
</dbReference>
<dbReference type="Pfam" id="PF00160">
    <property type="entry name" value="Pro_isomerase"/>
    <property type="match status" value="1"/>
</dbReference>
<dbReference type="PROSITE" id="PS00170">
    <property type="entry name" value="CSA_PPIASE_1"/>
    <property type="match status" value="1"/>
</dbReference>
<dbReference type="InterPro" id="IPR029000">
    <property type="entry name" value="Cyclophilin-like_dom_sf"/>
</dbReference>
<feature type="domain" description="PPIase cyclophilin-type" evidence="6">
    <location>
        <begin position="51"/>
        <end position="211"/>
    </location>
</feature>
<proteinExistence type="inferred from homology"/>
<dbReference type="CDD" id="cd00317">
    <property type="entry name" value="cyclophilin"/>
    <property type="match status" value="1"/>
</dbReference>
<dbReference type="EC" id="5.2.1.8" evidence="4"/>
<dbReference type="InterPro" id="IPR020892">
    <property type="entry name" value="Cyclophilin-type_PPIase_CS"/>
</dbReference>
<evidence type="ECO:0000256" key="5">
    <source>
        <dbReference type="SAM" id="MobiDB-lite"/>
    </source>
</evidence>
<evidence type="ECO:0000256" key="4">
    <source>
        <dbReference type="RuleBase" id="RU363019"/>
    </source>
</evidence>
<feature type="chain" id="PRO_5016193846" description="Peptidyl-prolyl cis-trans isomerase" evidence="4">
    <location>
        <begin position="25"/>
        <end position="231"/>
    </location>
</feature>
<dbReference type="InterPro" id="IPR002130">
    <property type="entry name" value="Cyclophilin-type_PPIase_dom"/>
</dbReference>
<accession>A0A328BLS8</accession>
<evidence type="ECO:0000313" key="7">
    <source>
        <dbReference type="EMBL" id="RAK66936.1"/>
    </source>
</evidence>
<dbReference type="EMBL" id="QHKM01000003">
    <property type="protein sequence ID" value="RAK66936.1"/>
    <property type="molecule type" value="Genomic_DNA"/>
</dbReference>
<dbReference type="PRINTS" id="PR00153">
    <property type="entry name" value="CSAPPISMRASE"/>
</dbReference>
<comment type="function">
    <text evidence="4">PPIases accelerate the folding of proteins. It catalyzes the cis-trans isomerization of proline imidic peptide bonds in oligopeptides.</text>
</comment>
<reference evidence="8" key="1">
    <citation type="submission" date="2018-05" db="EMBL/GenBank/DDBJ databases">
        <authorList>
            <person name="Nie L."/>
        </authorList>
    </citation>
    <scope>NUCLEOTIDE SEQUENCE [LARGE SCALE GENOMIC DNA]</scope>
    <source>
        <strain evidence="8">NL</strain>
    </source>
</reference>
<dbReference type="OrthoDB" id="9807797at2"/>
<dbReference type="PROSITE" id="PS50072">
    <property type="entry name" value="CSA_PPIASE_2"/>
    <property type="match status" value="1"/>
</dbReference>
<protein>
    <recommendedName>
        <fullName evidence="4">Peptidyl-prolyl cis-trans isomerase</fullName>
        <shortName evidence="4">PPIase</shortName>
        <ecNumber evidence="4">5.2.1.8</ecNumber>
    </recommendedName>
</protein>
<dbReference type="Proteomes" id="UP000248553">
    <property type="component" value="Unassembled WGS sequence"/>
</dbReference>
<name>A0A328BLS8_9BACT</name>
<keyword evidence="8" id="KW-1185">Reference proteome</keyword>
<keyword evidence="2 4" id="KW-0697">Rotamase</keyword>
<evidence type="ECO:0000313" key="8">
    <source>
        <dbReference type="Proteomes" id="UP000248553"/>
    </source>
</evidence>
<feature type="region of interest" description="Disordered" evidence="5">
    <location>
        <begin position="103"/>
        <end position="125"/>
    </location>
</feature>
<dbReference type="AlphaFoldDB" id="A0A328BLS8"/>
<comment type="caution">
    <text evidence="7">The sequence shown here is derived from an EMBL/GenBank/DDBJ whole genome shotgun (WGS) entry which is preliminary data.</text>
</comment>
<evidence type="ECO:0000256" key="2">
    <source>
        <dbReference type="ARBA" id="ARBA00023110"/>
    </source>
</evidence>
<evidence type="ECO:0000256" key="3">
    <source>
        <dbReference type="ARBA" id="ARBA00023235"/>
    </source>
</evidence>
<organism evidence="7 8">
    <name type="scientific">Hymenobacter edaphi</name>
    <dbReference type="NCBI Taxonomy" id="2211146"/>
    <lineage>
        <taxon>Bacteria</taxon>
        <taxon>Pseudomonadati</taxon>
        <taxon>Bacteroidota</taxon>
        <taxon>Cytophagia</taxon>
        <taxon>Cytophagales</taxon>
        <taxon>Hymenobacteraceae</taxon>
        <taxon>Hymenobacter</taxon>
    </lineage>
</organism>
<sequence length="231" mass="25257">MNRIFRFSGLLAALLCLGPLTALHAQTAPSTGPIQPIKVKTKPGKKDELVTIHVTQGDVALGDIKILLYDQTPQHKANFLQKAKSGFYNGTTFHRVIPNFMVQGGDANSKNDDPNDDGLGQPSDPTIPAEIVPELKHQRGAVAAARQGDYVNPQRASSSSQFYIVQNVTGTPHLDNHYTVFGLVVQGQAVVDKIVAVPITGPDRPVTPVRMKFEVKKLSKKKIMQEYGFQY</sequence>
<dbReference type="SUPFAM" id="SSF50891">
    <property type="entry name" value="Cyclophilin-like"/>
    <property type="match status" value="1"/>
</dbReference>
<dbReference type="InterPro" id="IPR044666">
    <property type="entry name" value="Cyclophilin_A-like"/>
</dbReference>